<dbReference type="InterPro" id="IPR016169">
    <property type="entry name" value="FAD-bd_PCMH_sub2"/>
</dbReference>
<dbReference type="InterPro" id="IPR002346">
    <property type="entry name" value="Mopterin_DH_FAD-bd"/>
</dbReference>
<dbReference type="InterPro" id="IPR051312">
    <property type="entry name" value="Diverse_Substr_Oxidored"/>
</dbReference>
<sequence length="287" mass="30515">MKPLDYIIPSSAEEAVALLAENTARALAGGTDLVVDLKHAPGDVDLLVDVSQLPEFSGIGETEEGLRIGSMVTFSELMASPIVNQMTPEIVAASHTVGAVQTRNLGTIGGNLVTCVPSADSAPSLLALDAIVTIAGSDGKRSVPLEEFFVGPRKTILEPHELLAEILIPKKNLGKPSHFIKFGLRKGQALALVNVAAALYLNDDGTVAEPRIALGAVAPTPMFARKAEASLDGKKPDEENLLEAARVAVNEIKPIDDFRASANYRRHLVQTLTYRALKRSTEIASEH</sequence>
<dbReference type="PANTHER" id="PTHR42659">
    <property type="entry name" value="XANTHINE DEHYDROGENASE SUBUNIT C-RELATED"/>
    <property type="match status" value="1"/>
</dbReference>
<dbReference type="Gene3D" id="3.30.43.10">
    <property type="entry name" value="Uridine Diphospho-n-acetylenolpyruvylglucosamine Reductase, domain 2"/>
    <property type="match status" value="1"/>
</dbReference>
<evidence type="ECO:0000259" key="1">
    <source>
        <dbReference type="PROSITE" id="PS51387"/>
    </source>
</evidence>
<dbReference type="InterPro" id="IPR036683">
    <property type="entry name" value="CO_DH_flav_C_dom_sf"/>
</dbReference>
<dbReference type="PANTHER" id="PTHR42659:SF9">
    <property type="entry name" value="XANTHINE DEHYDROGENASE FAD-BINDING SUBUNIT XDHB-RELATED"/>
    <property type="match status" value="1"/>
</dbReference>
<dbReference type="SUPFAM" id="SSF56176">
    <property type="entry name" value="FAD-binding/transporter-associated domain-like"/>
    <property type="match status" value="1"/>
</dbReference>
<accession>A0A381WNG4</accession>
<dbReference type="EMBL" id="UINC01012205">
    <property type="protein sequence ID" value="SVA53423.1"/>
    <property type="molecule type" value="Genomic_DNA"/>
</dbReference>
<gene>
    <name evidence="2" type="ORF">METZ01_LOCUS106277</name>
</gene>
<dbReference type="PROSITE" id="PS51387">
    <property type="entry name" value="FAD_PCMH"/>
    <property type="match status" value="1"/>
</dbReference>
<dbReference type="Gene3D" id="3.30.390.50">
    <property type="entry name" value="CO dehydrogenase flavoprotein, C-terminal domain"/>
    <property type="match status" value="1"/>
</dbReference>
<dbReference type="Pfam" id="PF03450">
    <property type="entry name" value="CO_deh_flav_C"/>
    <property type="match status" value="1"/>
</dbReference>
<organism evidence="2">
    <name type="scientific">marine metagenome</name>
    <dbReference type="NCBI Taxonomy" id="408172"/>
    <lineage>
        <taxon>unclassified sequences</taxon>
        <taxon>metagenomes</taxon>
        <taxon>ecological metagenomes</taxon>
    </lineage>
</organism>
<dbReference type="AlphaFoldDB" id="A0A381WNG4"/>
<dbReference type="InterPro" id="IPR016167">
    <property type="entry name" value="FAD-bd_PCMH_sub1"/>
</dbReference>
<dbReference type="InterPro" id="IPR016166">
    <property type="entry name" value="FAD-bd_PCMH"/>
</dbReference>
<evidence type="ECO:0000313" key="2">
    <source>
        <dbReference type="EMBL" id="SVA53423.1"/>
    </source>
</evidence>
<dbReference type="Pfam" id="PF00941">
    <property type="entry name" value="FAD_binding_5"/>
    <property type="match status" value="1"/>
</dbReference>
<protein>
    <recommendedName>
        <fullName evidence="1">FAD-binding PCMH-type domain-containing protein</fullName>
    </recommendedName>
</protein>
<dbReference type="Gene3D" id="3.30.465.10">
    <property type="match status" value="1"/>
</dbReference>
<dbReference type="GO" id="GO:0071949">
    <property type="term" value="F:FAD binding"/>
    <property type="evidence" value="ECO:0007669"/>
    <property type="project" value="InterPro"/>
</dbReference>
<reference evidence="2" key="1">
    <citation type="submission" date="2018-05" db="EMBL/GenBank/DDBJ databases">
        <authorList>
            <person name="Lanie J.A."/>
            <person name="Ng W.-L."/>
            <person name="Kazmierczak K.M."/>
            <person name="Andrzejewski T.M."/>
            <person name="Davidsen T.M."/>
            <person name="Wayne K.J."/>
            <person name="Tettelin H."/>
            <person name="Glass J.I."/>
            <person name="Rusch D."/>
            <person name="Podicherti R."/>
            <person name="Tsui H.-C.T."/>
            <person name="Winkler M.E."/>
        </authorList>
    </citation>
    <scope>NUCLEOTIDE SEQUENCE</scope>
</reference>
<dbReference type="SUPFAM" id="SSF55447">
    <property type="entry name" value="CO dehydrogenase flavoprotein C-terminal domain-like"/>
    <property type="match status" value="1"/>
</dbReference>
<feature type="domain" description="FAD-binding PCMH-type" evidence="1">
    <location>
        <begin position="1"/>
        <end position="173"/>
    </location>
</feature>
<dbReference type="SMART" id="SM01092">
    <property type="entry name" value="CO_deh_flav_C"/>
    <property type="match status" value="1"/>
</dbReference>
<dbReference type="GO" id="GO:0016491">
    <property type="term" value="F:oxidoreductase activity"/>
    <property type="evidence" value="ECO:0007669"/>
    <property type="project" value="InterPro"/>
</dbReference>
<proteinExistence type="predicted"/>
<dbReference type="InterPro" id="IPR036318">
    <property type="entry name" value="FAD-bd_PCMH-like_sf"/>
</dbReference>
<name>A0A381WNG4_9ZZZZ</name>
<dbReference type="InterPro" id="IPR005107">
    <property type="entry name" value="CO_DH_flav_C"/>
</dbReference>